<feature type="transmembrane region" description="Helical" evidence="3">
    <location>
        <begin position="524"/>
        <end position="546"/>
    </location>
</feature>
<dbReference type="AlphaFoldDB" id="A0A7Y6DX42"/>
<evidence type="ECO:0000256" key="3">
    <source>
        <dbReference type="SAM" id="Phobius"/>
    </source>
</evidence>
<organism evidence="5 6">
    <name type="scientific">Cellulomonas humilata</name>
    <dbReference type="NCBI Taxonomy" id="144055"/>
    <lineage>
        <taxon>Bacteria</taxon>
        <taxon>Bacillati</taxon>
        <taxon>Actinomycetota</taxon>
        <taxon>Actinomycetes</taxon>
        <taxon>Micrococcales</taxon>
        <taxon>Cellulomonadaceae</taxon>
        <taxon>Cellulomonas</taxon>
    </lineage>
</organism>
<reference evidence="5 6" key="1">
    <citation type="submission" date="2020-05" db="EMBL/GenBank/DDBJ databases">
        <title>Genome Sequencing of Type Strains.</title>
        <authorList>
            <person name="Lemaire J.F."/>
            <person name="Inderbitzin P."/>
            <person name="Gregorio O.A."/>
            <person name="Collins S.B."/>
            <person name="Wespe N."/>
            <person name="Knight-Connoni V."/>
        </authorList>
    </citation>
    <scope>NUCLEOTIDE SEQUENCE [LARGE SCALE GENOMIC DNA]</scope>
    <source>
        <strain evidence="5 6">ATCC 25174</strain>
    </source>
</reference>
<dbReference type="InterPro" id="IPR006311">
    <property type="entry name" value="TAT_signal"/>
</dbReference>
<dbReference type="Proteomes" id="UP000565724">
    <property type="component" value="Unassembled WGS sequence"/>
</dbReference>
<sequence length="554" mass="56513">MTRLPRPSPGGHVPDPSRRRARRALAALGAVLLVLLTGQTPAFAAYGQIEGTGSTWSQVIVDQWIADVDANGIKVVYTGGGSSKGRKDFASGTTDFGISEIPYQQTDEYGNADNANGRQFAYLPIVAGGTAFTYHLESGGQLVRDIRLSGETIAKIFTSQITSWADPAIKADNNGRTFPDQPIIPVVRSDGSGTTAQFTTWLDTAQPSIWRAYFGRSGLTSYYPKPSGSRMIGASSSDQVMNTVASDAGNGTIAYVEYSYPINKGYPVVKVLNAAGVYVEPTQYAVAVALTKARINSDPASQNYLTQILDDVYANPDPRSYPLSSYSYMLLPTGSSDPRMTTNKRQSLVDFMFYSLCEGQGKAGAYGYSPLPLNLVQAGFEQVAKLGAADPAVDVSNRDATKCNNPTFVAGDLARNKLAEIAPAPAECDKQGAGPCLGAGQTAGGAGTAGGAASGGGAAAGGGGGAAGGADAAGAGGEVVAGVDDAVTIDPETGLPVGGGGSGGSDVASGSVSTQIARPAGGSVAFGALAAAELLAIVLVPGLLAVRARRAAAL</sequence>
<evidence type="ECO:0000313" key="5">
    <source>
        <dbReference type="EMBL" id="NUU16554.1"/>
    </source>
</evidence>
<evidence type="ECO:0000313" key="6">
    <source>
        <dbReference type="Proteomes" id="UP000565724"/>
    </source>
</evidence>
<dbReference type="Pfam" id="PF12849">
    <property type="entry name" value="PBP_like_2"/>
    <property type="match status" value="1"/>
</dbReference>
<dbReference type="EMBL" id="JABMCI010000052">
    <property type="protein sequence ID" value="NUU16554.1"/>
    <property type="molecule type" value="Genomic_DNA"/>
</dbReference>
<dbReference type="Gene3D" id="3.40.190.10">
    <property type="entry name" value="Periplasmic binding protein-like II"/>
    <property type="match status" value="2"/>
</dbReference>
<keyword evidence="3" id="KW-0812">Transmembrane</keyword>
<evidence type="ECO:0000256" key="1">
    <source>
        <dbReference type="ARBA" id="ARBA00008725"/>
    </source>
</evidence>
<comment type="similarity">
    <text evidence="1">Belongs to the PstS family.</text>
</comment>
<dbReference type="PANTHER" id="PTHR42996">
    <property type="entry name" value="PHOSPHATE-BINDING PROTEIN PSTS"/>
    <property type="match status" value="1"/>
</dbReference>
<keyword evidence="3" id="KW-0472">Membrane</keyword>
<comment type="caution">
    <text evidence="5">The sequence shown here is derived from an EMBL/GenBank/DDBJ whole genome shotgun (WGS) entry which is preliminary data.</text>
</comment>
<evidence type="ECO:0000259" key="4">
    <source>
        <dbReference type="Pfam" id="PF12849"/>
    </source>
</evidence>
<dbReference type="InterPro" id="IPR024370">
    <property type="entry name" value="PBP_domain"/>
</dbReference>
<evidence type="ECO:0000256" key="2">
    <source>
        <dbReference type="SAM" id="MobiDB-lite"/>
    </source>
</evidence>
<proteinExistence type="inferred from homology"/>
<dbReference type="SUPFAM" id="SSF53850">
    <property type="entry name" value="Periplasmic binding protein-like II"/>
    <property type="match status" value="1"/>
</dbReference>
<protein>
    <submittedName>
        <fullName evidence="5">Phosphate ABC transporter substrate-binding protein PstS</fullName>
    </submittedName>
</protein>
<accession>A0A7Y6DX42</accession>
<dbReference type="PROSITE" id="PS51318">
    <property type="entry name" value="TAT"/>
    <property type="match status" value="1"/>
</dbReference>
<keyword evidence="3" id="KW-1133">Transmembrane helix</keyword>
<dbReference type="InterPro" id="IPR050962">
    <property type="entry name" value="Phosphate-bind_PstS"/>
</dbReference>
<keyword evidence="6" id="KW-1185">Reference proteome</keyword>
<name>A0A7Y6DX42_9CELL</name>
<feature type="domain" description="PBP" evidence="4">
    <location>
        <begin position="44"/>
        <end position="352"/>
    </location>
</feature>
<dbReference type="CDD" id="cd13565">
    <property type="entry name" value="PBP2_PstS"/>
    <property type="match status" value="1"/>
</dbReference>
<dbReference type="PANTHER" id="PTHR42996:SF1">
    <property type="entry name" value="PHOSPHATE-BINDING PROTEIN PSTS"/>
    <property type="match status" value="1"/>
</dbReference>
<feature type="region of interest" description="Disordered" evidence="2">
    <location>
        <begin position="491"/>
        <end position="511"/>
    </location>
</feature>
<gene>
    <name evidence="5" type="ORF">HP550_04750</name>
</gene>